<dbReference type="RefSeq" id="WP_218153401.1">
    <property type="nucleotide sequence ID" value="NZ_CBDRCA010000004.1"/>
</dbReference>
<dbReference type="AlphaFoldDB" id="A0A1I3M186"/>
<organism evidence="4 5">
    <name type="scientific">Amycolatopsis sacchari</name>
    <dbReference type="NCBI Taxonomy" id="115433"/>
    <lineage>
        <taxon>Bacteria</taxon>
        <taxon>Bacillati</taxon>
        <taxon>Actinomycetota</taxon>
        <taxon>Actinomycetes</taxon>
        <taxon>Pseudonocardiales</taxon>
        <taxon>Pseudonocardiaceae</taxon>
        <taxon>Amycolatopsis</taxon>
    </lineage>
</organism>
<dbReference type="Gene3D" id="3.40.50.720">
    <property type="entry name" value="NAD(P)-binding Rossmann-like Domain"/>
    <property type="match status" value="1"/>
</dbReference>
<dbReference type="PANTHER" id="PTHR42760:SF133">
    <property type="entry name" value="3-OXOACYL-[ACYL-CARRIER-PROTEIN] REDUCTASE"/>
    <property type="match status" value="1"/>
</dbReference>
<dbReference type="SUPFAM" id="SSF51735">
    <property type="entry name" value="NAD(P)-binding Rossmann-fold domains"/>
    <property type="match status" value="1"/>
</dbReference>
<proteinExistence type="inferred from homology"/>
<dbReference type="InterPro" id="IPR057326">
    <property type="entry name" value="KR_dom"/>
</dbReference>
<dbReference type="CDD" id="cd05233">
    <property type="entry name" value="SDR_c"/>
    <property type="match status" value="1"/>
</dbReference>
<dbReference type="Pfam" id="PF13561">
    <property type="entry name" value="adh_short_C2"/>
    <property type="match status" value="1"/>
</dbReference>
<dbReference type="PRINTS" id="PR00081">
    <property type="entry name" value="GDHRDH"/>
</dbReference>
<keyword evidence="5" id="KW-1185">Reference proteome</keyword>
<dbReference type="STRING" id="115433.SAMN05421835_102133"/>
<keyword evidence="2" id="KW-0560">Oxidoreductase</keyword>
<dbReference type="InterPro" id="IPR020904">
    <property type="entry name" value="Sc_DH/Rdtase_CS"/>
</dbReference>
<evidence type="ECO:0000313" key="4">
    <source>
        <dbReference type="EMBL" id="SFI90687.1"/>
    </source>
</evidence>
<dbReference type="EMBL" id="FORP01000002">
    <property type="protein sequence ID" value="SFI90687.1"/>
    <property type="molecule type" value="Genomic_DNA"/>
</dbReference>
<dbReference type="InterPro" id="IPR036291">
    <property type="entry name" value="NAD(P)-bd_dom_sf"/>
</dbReference>
<dbReference type="InterPro" id="IPR002347">
    <property type="entry name" value="SDR_fam"/>
</dbReference>
<dbReference type="PRINTS" id="PR00080">
    <property type="entry name" value="SDRFAMILY"/>
</dbReference>
<evidence type="ECO:0000313" key="5">
    <source>
        <dbReference type="Proteomes" id="UP000199025"/>
    </source>
</evidence>
<dbReference type="PANTHER" id="PTHR42760">
    <property type="entry name" value="SHORT-CHAIN DEHYDROGENASES/REDUCTASES FAMILY MEMBER"/>
    <property type="match status" value="1"/>
</dbReference>
<evidence type="ECO:0000259" key="3">
    <source>
        <dbReference type="SMART" id="SM00822"/>
    </source>
</evidence>
<name>A0A1I3M186_9PSEU</name>
<accession>A0A1I3M186</accession>
<reference evidence="4 5" key="1">
    <citation type="submission" date="2016-10" db="EMBL/GenBank/DDBJ databases">
        <authorList>
            <person name="de Groot N.N."/>
        </authorList>
    </citation>
    <scope>NUCLEOTIDE SEQUENCE [LARGE SCALE GENOMIC DNA]</scope>
    <source>
        <strain evidence="4 5">DSM 44468</strain>
    </source>
</reference>
<feature type="domain" description="Ketoreductase" evidence="3">
    <location>
        <begin position="20"/>
        <end position="202"/>
    </location>
</feature>
<dbReference type="Proteomes" id="UP000199025">
    <property type="component" value="Unassembled WGS sequence"/>
</dbReference>
<dbReference type="PROSITE" id="PS00061">
    <property type="entry name" value="ADH_SHORT"/>
    <property type="match status" value="1"/>
</dbReference>
<dbReference type="NCBIfam" id="NF005559">
    <property type="entry name" value="PRK07231.1"/>
    <property type="match status" value="1"/>
</dbReference>
<dbReference type="FunFam" id="3.40.50.720:FF:000084">
    <property type="entry name" value="Short-chain dehydrogenase reductase"/>
    <property type="match status" value="1"/>
</dbReference>
<gene>
    <name evidence="4" type="ORF">SAMN05421835_102133</name>
</gene>
<dbReference type="SMART" id="SM00822">
    <property type="entry name" value="PKS_KR"/>
    <property type="match status" value="1"/>
</dbReference>
<evidence type="ECO:0000256" key="1">
    <source>
        <dbReference type="ARBA" id="ARBA00006484"/>
    </source>
</evidence>
<dbReference type="GO" id="GO:0016616">
    <property type="term" value="F:oxidoreductase activity, acting on the CH-OH group of donors, NAD or NADP as acceptor"/>
    <property type="evidence" value="ECO:0007669"/>
    <property type="project" value="TreeGrafter"/>
</dbReference>
<comment type="similarity">
    <text evidence="1">Belongs to the short-chain dehydrogenases/reductases (SDR) family.</text>
</comment>
<evidence type="ECO:0000256" key="2">
    <source>
        <dbReference type="ARBA" id="ARBA00023002"/>
    </source>
</evidence>
<protein>
    <submittedName>
        <fullName evidence="4">NAD(P)-dependent dehydrogenase, short-chain alcohol dehydrogenase family</fullName>
    </submittedName>
</protein>
<sequence length="271" mass="28263">MSVPDVSTHTISELVSLAGRVAVVTGGARGIGYAIANRFAEAGAHVVVADLDKAAAEQAAQEISGEHGARCLAGVVDVGNEQAVRDLADRVVRELGSPHIWVNNAGLYPAKSLFEVTEEDWDLVLDVNLKGAFIGAKEAAKKMMDAKSRGVIINMTSVSGYRASSRGNPAYVSAKHGIRGLTRSLATQLGPHGIRVLSVAPATVETPGLQQSRKEVAARGVPQIDSHQLKPLGRDGVPDDIARVALFCASDLSMLMTGSTLVVDGGVLAVL</sequence>